<keyword evidence="2" id="KW-1133">Transmembrane helix</keyword>
<feature type="compositionally biased region" description="Polar residues" evidence="1">
    <location>
        <begin position="1"/>
        <end position="15"/>
    </location>
</feature>
<reference evidence="3" key="1">
    <citation type="submission" date="2021-01" db="EMBL/GenBank/DDBJ databases">
        <authorList>
            <person name="Corre E."/>
            <person name="Pelletier E."/>
            <person name="Niang G."/>
            <person name="Scheremetjew M."/>
            <person name="Finn R."/>
            <person name="Kale V."/>
            <person name="Holt S."/>
            <person name="Cochrane G."/>
            <person name="Meng A."/>
            <person name="Brown T."/>
            <person name="Cohen L."/>
        </authorList>
    </citation>
    <scope>NUCLEOTIDE SEQUENCE</scope>
    <source>
        <strain evidence="3">MM31A-1</strain>
    </source>
</reference>
<proteinExistence type="predicted"/>
<feature type="region of interest" description="Disordered" evidence="1">
    <location>
        <begin position="1"/>
        <end position="81"/>
    </location>
</feature>
<dbReference type="EMBL" id="HBIO01004100">
    <property type="protein sequence ID" value="CAE0457968.1"/>
    <property type="molecule type" value="Transcribed_RNA"/>
</dbReference>
<dbReference type="AlphaFoldDB" id="A0A7S3V567"/>
<keyword evidence="2" id="KW-0472">Membrane</keyword>
<feature type="transmembrane region" description="Helical" evidence="2">
    <location>
        <begin position="125"/>
        <end position="146"/>
    </location>
</feature>
<feature type="compositionally biased region" description="Polar residues" evidence="1">
    <location>
        <begin position="59"/>
        <end position="68"/>
    </location>
</feature>
<feature type="compositionally biased region" description="Basic residues" evidence="1">
    <location>
        <begin position="16"/>
        <end position="30"/>
    </location>
</feature>
<gene>
    <name evidence="3" type="ORF">CDEB00056_LOCUS2809</name>
</gene>
<keyword evidence="2" id="KW-0812">Transmembrane</keyword>
<feature type="compositionally biased region" description="Polar residues" evidence="1">
    <location>
        <begin position="505"/>
        <end position="514"/>
    </location>
</feature>
<organism evidence="3">
    <name type="scientific">Chaetoceros debilis</name>
    <dbReference type="NCBI Taxonomy" id="122233"/>
    <lineage>
        <taxon>Eukaryota</taxon>
        <taxon>Sar</taxon>
        <taxon>Stramenopiles</taxon>
        <taxon>Ochrophyta</taxon>
        <taxon>Bacillariophyta</taxon>
        <taxon>Coscinodiscophyceae</taxon>
        <taxon>Chaetocerotophycidae</taxon>
        <taxon>Chaetocerotales</taxon>
        <taxon>Chaetocerotaceae</taxon>
        <taxon>Chaetoceros</taxon>
    </lineage>
</organism>
<evidence type="ECO:0000256" key="1">
    <source>
        <dbReference type="SAM" id="MobiDB-lite"/>
    </source>
</evidence>
<feature type="compositionally biased region" description="Polar residues" evidence="1">
    <location>
        <begin position="31"/>
        <end position="42"/>
    </location>
</feature>
<feature type="region of interest" description="Disordered" evidence="1">
    <location>
        <begin position="474"/>
        <end position="514"/>
    </location>
</feature>
<feature type="compositionally biased region" description="Polar residues" evidence="1">
    <location>
        <begin position="330"/>
        <end position="341"/>
    </location>
</feature>
<accession>A0A7S3V567</accession>
<evidence type="ECO:0000256" key="2">
    <source>
        <dbReference type="SAM" id="Phobius"/>
    </source>
</evidence>
<feature type="compositionally biased region" description="Low complexity" evidence="1">
    <location>
        <begin position="480"/>
        <end position="504"/>
    </location>
</feature>
<feature type="region of interest" description="Disordered" evidence="1">
    <location>
        <begin position="330"/>
        <end position="357"/>
    </location>
</feature>
<name>A0A7S3V567_9STRA</name>
<sequence length="604" mass="66078">MMNSMSLPTSGIRSIQRNRRGPMSRQRSSRAKSLSSKYNRYTKQPGDNDERETLIDTVLETNGGNTFQRRNKKGSRNTYAPKRENDYSYVSEDRSYTSYDDRSIATFPSAFAIFEVPVFLRKREWMWHIFLIVVGVILYLFFYTLGTSVQRRSTRMNMDEFFPSQSQVIGTTDGGVKSTNSISPSKVTTIKEKAAINIGLDSNDDMVMSDTMGSLRGYNKLRVPMSMEEINDDRVEFRGENDAAVIRGQPIVEQEFHLEKSDNVEILNPAQGAPDEQHPDGKLEETQKVIDPQTIHQQATVNVDNIASDETTQSMSNEVIENKNNFVLQNDLQPSPSNLGESTEIPPKLTNQNSTDIDVGGEANIVISNEKLSLDLESPESLAFLETQGNTATEQTPDAVKKKSDDLDVEVEASSYSGKTDATENKIAAENKPLSQNSTGMGDRVGIENPVNGTIVSTQSLIDDVSGAITSVQNADTTASNTTSVPNSDTTTTDTSTSIQTNDTATPNLGESANPGMTISNQSTDKSITSQQNPVIDAIASSQRPEVASIQTNHVATPNLGEFANPGMTISNQSTDNSITYQQNPVINATASSQRPEVAVSNVI</sequence>
<protein>
    <submittedName>
        <fullName evidence="3">Uncharacterized protein</fullName>
    </submittedName>
</protein>
<evidence type="ECO:0000313" key="3">
    <source>
        <dbReference type="EMBL" id="CAE0457968.1"/>
    </source>
</evidence>